<dbReference type="AlphaFoldDB" id="J9GB56"/>
<evidence type="ECO:0000313" key="1">
    <source>
        <dbReference type="EMBL" id="EJW96649.1"/>
    </source>
</evidence>
<organism evidence="1">
    <name type="scientific">gut metagenome</name>
    <dbReference type="NCBI Taxonomy" id="749906"/>
    <lineage>
        <taxon>unclassified sequences</taxon>
        <taxon>metagenomes</taxon>
        <taxon>organismal metagenomes</taxon>
    </lineage>
</organism>
<sequence>MLSSIPFTERKMEKNFFLLPKFAFFVQSIFRRNHEKQTI</sequence>
<dbReference type="EMBL" id="AMCI01005171">
    <property type="protein sequence ID" value="EJW96649.1"/>
    <property type="molecule type" value="Genomic_DNA"/>
</dbReference>
<comment type="caution">
    <text evidence="1">The sequence shown here is derived from an EMBL/GenBank/DDBJ whole genome shotgun (WGS) entry which is preliminary data.</text>
</comment>
<reference evidence="1" key="1">
    <citation type="journal article" date="2012" name="PLoS ONE">
        <title>Gene sets for utilization of primary and secondary nutrition supplies in the distal gut of endangered iberian lynx.</title>
        <authorList>
            <person name="Alcaide M."/>
            <person name="Messina E."/>
            <person name="Richter M."/>
            <person name="Bargiela R."/>
            <person name="Peplies J."/>
            <person name="Huws S.A."/>
            <person name="Newbold C.J."/>
            <person name="Golyshin P.N."/>
            <person name="Simon M.A."/>
            <person name="Lopez G."/>
            <person name="Yakimov M.M."/>
            <person name="Ferrer M."/>
        </authorList>
    </citation>
    <scope>NUCLEOTIDE SEQUENCE</scope>
</reference>
<accession>J9GB56</accession>
<gene>
    <name evidence="1" type="ORF">EVA_15229</name>
</gene>
<protein>
    <submittedName>
        <fullName evidence="1">Uncharacterized protein</fullName>
    </submittedName>
</protein>
<name>J9GB56_9ZZZZ</name>
<proteinExistence type="predicted"/>